<keyword evidence="1" id="KW-0808">Transferase</keyword>
<dbReference type="GO" id="GO:0000151">
    <property type="term" value="C:ubiquitin ligase complex"/>
    <property type="evidence" value="ECO:0007669"/>
    <property type="project" value="TreeGrafter"/>
</dbReference>
<accession>A0A812K5K7</accession>
<dbReference type="EC" id="2.3.2.27" evidence="1"/>
<dbReference type="PANTHER" id="PTHR21497:SF24">
    <property type="entry name" value="E3 UBIQUITIN-PROTEIN LIGASE UBR1"/>
    <property type="match status" value="1"/>
</dbReference>
<dbReference type="EMBL" id="CAJNDS010000613">
    <property type="protein sequence ID" value="CAE7222866.1"/>
    <property type="molecule type" value="Genomic_DNA"/>
</dbReference>
<keyword evidence="1" id="KW-0863">Zinc-finger</keyword>
<reference evidence="2" key="1">
    <citation type="submission" date="2021-02" db="EMBL/GenBank/DDBJ databases">
        <authorList>
            <person name="Dougan E. K."/>
            <person name="Rhodes N."/>
            <person name="Thang M."/>
            <person name="Chan C."/>
        </authorList>
    </citation>
    <scope>NUCLEOTIDE SEQUENCE</scope>
</reference>
<comment type="similarity">
    <text evidence="1">Belongs to the E3 ubiquitin-protein ligase UBR1-like family.</text>
</comment>
<dbReference type="GO" id="GO:0008270">
    <property type="term" value="F:zinc ion binding"/>
    <property type="evidence" value="ECO:0007669"/>
    <property type="project" value="UniProtKB-UniRule"/>
</dbReference>
<proteinExistence type="inferred from homology"/>
<keyword evidence="3" id="KW-1185">Reference proteome</keyword>
<dbReference type="UniPathway" id="UPA00143"/>
<dbReference type="GO" id="GO:0061630">
    <property type="term" value="F:ubiquitin protein ligase activity"/>
    <property type="evidence" value="ECO:0007669"/>
    <property type="project" value="UniProtKB-UniRule"/>
</dbReference>
<keyword evidence="1" id="KW-0862">Zinc</keyword>
<comment type="pathway">
    <text evidence="1">Protein modification; protein ubiquitination.</text>
</comment>
<evidence type="ECO:0000256" key="1">
    <source>
        <dbReference type="RuleBase" id="RU366018"/>
    </source>
</evidence>
<dbReference type="GO" id="GO:0016567">
    <property type="term" value="P:protein ubiquitination"/>
    <property type="evidence" value="ECO:0007669"/>
    <property type="project" value="UniProtKB-UniRule"/>
</dbReference>
<evidence type="ECO:0000313" key="3">
    <source>
        <dbReference type="Proteomes" id="UP000604046"/>
    </source>
</evidence>
<name>A0A812K5K7_9DINO</name>
<dbReference type="PANTHER" id="PTHR21497">
    <property type="entry name" value="UBIQUITIN LIGASE E3 ALPHA-RELATED"/>
    <property type="match status" value="1"/>
</dbReference>
<evidence type="ECO:0000313" key="2">
    <source>
        <dbReference type="EMBL" id="CAE7222866.1"/>
    </source>
</evidence>
<dbReference type="SUPFAM" id="SSF51197">
    <property type="entry name" value="Clavaminate synthase-like"/>
    <property type="match status" value="1"/>
</dbReference>
<comment type="catalytic activity">
    <reaction evidence="1">
        <text>S-ubiquitinyl-[E2 ubiquitin-conjugating enzyme]-L-cysteine + [acceptor protein]-L-lysine = [E2 ubiquitin-conjugating enzyme]-L-cysteine + N(6)-ubiquitinyl-[acceptor protein]-L-lysine.</text>
        <dbReference type="EC" id="2.3.2.27"/>
    </reaction>
</comment>
<protein>
    <recommendedName>
        <fullName evidence="1">E3 ubiquitin-protein ligase</fullName>
        <ecNumber evidence="1">2.3.2.27</ecNumber>
    </recommendedName>
</protein>
<organism evidence="2 3">
    <name type="scientific">Symbiodinium natans</name>
    <dbReference type="NCBI Taxonomy" id="878477"/>
    <lineage>
        <taxon>Eukaryota</taxon>
        <taxon>Sar</taxon>
        <taxon>Alveolata</taxon>
        <taxon>Dinophyceae</taxon>
        <taxon>Suessiales</taxon>
        <taxon>Symbiodiniaceae</taxon>
        <taxon>Symbiodinium</taxon>
    </lineage>
</organism>
<dbReference type="GO" id="GO:0005737">
    <property type="term" value="C:cytoplasm"/>
    <property type="evidence" value="ECO:0007669"/>
    <property type="project" value="TreeGrafter"/>
</dbReference>
<keyword evidence="1" id="KW-0833">Ubl conjugation pathway</keyword>
<comment type="function">
    <text evidence="1">Ubiquitin ligase protein which is a component of the N-end rule pathway. Recognizes and binds to proteins bearing specific N-terminal residues that are destabilizing according to the N-end rule, leading to their ubiquitination and subsequent degradation.</text>
</comment>
<comment type="caution">
    <text evidence="2">The sequence shown here is derived from an EMBL/GenBank/DDBJ whole genome shotgun (WGS) entry which is preliminary data.</text>
</comment>
<keyword evidence="1" id="KW-0479">Metal-binding</keyword>
<dbReference type="OrthoDB" id="445973at2759"/>
<dbReference type="AlphaFoldDB" id="A0A812K5K7"/>
<dbReference type="GO" id="GO:0071596">
    <property type="term" value="P:ubiquitin-dependent protein catabolic process via the N-end rule pathway"/>
    <property type="evidence" value="ECO:0007669"/>
    <property type="project" value="UniProtKB-UniRule"/>
</dbReference>
<dbReference type="InterPro" id="IPR039164">
    <property type="entry name" value="UBR1-like"/>
</dbReference>
<gene>
    <name evidence="2" type="primary">HEX1</name>
    <name evidence="2" type="ORF">SNAT2548_LOCUS8349</name>
</gene>
<dbReference type="Proteomes" id="UP000604046">
    <property type="component" value="Unassembled WGS sequence"/>
</dbReference>
<sequence length="654" mass="71505">MAEEDGPAPTRHEAILRSLGVLGEAHLDHPVLQRAVGSKFLPQRLRERWQALGIGNDQARNASAAEDSAETRKRLRMEAMRQRQQALMRRMQQQQSQAVAAMEAGQGALDEENEVEDSDALWQCATCREAGTPENPLAMLAAVVPWQAKSSSRGALPGYARFTSCRHLVHVGCGEAHAQDVRNQAGRSHFFFVDAAGGEFPCPMCRSVANCLLPCIPDKEFLSSDSQASWQPEAAQVAPSRLRPPPESLRSALQRCARRALRAEATQAPAENGDDETVDAGALSIPLLRGAAAELRAAAALFPLQLMDEGPPAPLYAVLLRSAALLRSKAPAEVPKLEEPGWQSKVLAWLAQPRSPWLADLKVKDTFSPVLELSYPGAFSLDKKYTGPADVPCKHSIIVLGEEAQAVQVQGDEQTPCKVVFFAVDPSMLQLDSIGCERFSSTPDVMKAIAAFQETCDACFAPALRCEVPQRILELRLSPVSRRFLWNSVVIVPDFLSREECHIFMDAADRAAAVGTSAGNFYAYQGNMNRYPLRKLDLEAQMLSSSVFKERLVPLLECELPDVVEELFGRSERLSELQPFFSPGEPAVNRYMTGGGIAPHIDREAMTLNVVLSEPGAFTGGGTAFWSQVDGEKGEAGNLPRKLLPWHDVSCFRV</sequence>